<dbReference type="InterPro" id="IPR004919">
    <property type="entry name" value="GmrSD_N"/>
</dbReference>
<dbReference type="PANTHER" id="PTHR39639">
    <property type="entry name" value="CHROMOSOME 16, WHOLE GENOME SHOTGUN SEQUENCE"/>
    <property type="match status" value="1"/>
</dbReference>
<dbReference type="Proteomes" id="UP000236527">
    <property type="component" value="Unassembled WGS sequence"/>
</dbReference>
<reference evidence="4" key="1">
    <citation type="journal article" date="2018" name="Genome Announc.">
        <title>Draft Genome Sequence of the Nitrogen-Fixing and Hormogonia-Inducing Cyanobacterium Nostoc cycadae Strain WK-1, Isolated from the Coralloid Roots of Cycas revoluta.</title>
        <authorList>
            <person name="Kanesaki Y."/>
            <person name="Hirose M."/>
            <person name="Hirose Y."/>
            <person name="Fujisawa T."/>
            <person name="Nakamura Y."/>
            <person name="Watanabe S."/>
            <person name="Matsunaga S."/>
            <person name="Uchida H."/>
            <person name="Murakami A."/>
        </authorList>
    </citation>
    <scope>NUCLEOTIDE SEQUENCE [LARGE SCALE GENOMIC DNA]</scope>
    <source>
        <strain evidence="4">WK-1</strain>
    </source>
</reference>
<dbReference type="EMBL" id="BDGE01000083">
    <property type="protein sequence ID" value="GBE94726.1"/>
    <property type="molecule type" value="Genomic_DNA"/>
</dbReference>
<dbReference type="InterPro" id="IPR038461">
    <property type="entry name" value="Schlafen_AlbA_2_dom_sf"/>
</dbReference>
<dbReference type="AlphaFoldDB" id="A0A2H6LNK9"/>
<protein>
    <recommendedName>
        <fullName evidence="5">DUF262 domain-containing protein</fullName>
    </recommendedName>
</protein>
<evidence type="ECO:0000313" key="4">
    <source>
        <dbReference type="Proteomes" id="UP000236527"/>
    </source>
</evidence>
<evidence type="ECO:0000313" key="3">
    <source>
        <dbReference type="EMBL" id="GBE94726.1"/>
    </source>
</evidence>
<evidence type="ECO:0008006" key="5">
    <source>
        <dbReference type="Google" id="ProtNLM"/>
    </source>
</evidence>
<evidence type="ECO:0000259" key="2">
    <source>
        <dbReference type="Pfam" id="PF04326"/>
    </source>
</evidence>
<dbReference type="Pfam" id="PF03235">
    <property type="entry name" value="GmrSD_N"/>
    <property type="match status" value="1"/>
</dbReference>
<gene>
    <name evidence="3" type="ORF">NCWK1_4506</name>
</gene>
<feature type="domain" description="GmrSD restriction endonucleases N-terminal" evidence="1">
    <location>
        <begin position="16"/>
        <end position="171"/>
    </location>
</feature>
<comment type="caution">
    <text evidence="3">The sequence shown here is derived from an EMBL/GenBank/DDBJ whole genome shotgun (WGS) entry which is preliminary data.</text>
</comment>
<dbReference type="PANTHER" id="PTHR39639:SF1">
    <property type="entry name" value="DUF262 DOMAIN-CONTAINING PROTEIN"/>
    <property type="match status" value="1"/>
</dbReference>
<proteinExistence type="predicted"/>
<name>A0A2H6LNK9_9NOSO</name>
<sequence>MSITPKGISILELYRLYRENNLIVNRRYQRKLVWAKTEKASLIESILLKYPIPLILFGKFKKDGKDMYEIIDGMQRLNAIFCFIENQFSINDKFFDVTKHPLANELSNQGVFKPIDTSIEKLLNAQECIDFLEYSLAVTIYEANSNKEIEDVFNRINSNGKHLSAQEVRSAGVTSNFAELVRLLACEIRGDVSREIVPLSEMPEISIDSKSINLGYGVLAEDTFWCRQGIISNSDLRESADEQLLADIILSIALGKPFPARKENFDNYYGKGDIDKSDEIELAVTRYGTDNLKEDIKAILSQIKNAVNSVSLTDLGNDKNFLRRILSRDGGVSNPVKEPFYTLFMAFYELIIQESKEAFDYEAIFNAVMGLMTKIEVSASITADKRTRNIGLTKGLIQNYFKLSTSTTRSSGSYAIDLENYLRRSKTEAPNYDFKQGLLSLNRSNRSFDNNCFEKICQNIAAIANLGKGKRGYIFLGISDKEKDTELIEVLDQISAPRFFPFGIVGIEREAKIQSITPDQYILNISRKIRDSKLPEWLKTSVNTALTPITYHDHTVLMIEIQAGREPVWYENKLYIRDGHEKQTQELSGEKISAVYSLFQ</sequence>
<dbReference type="Gene3D" id="3.30.950.30">
    <property type="entry name" value="Schlafen, AAA domain"/>
    <property type="match status" value="1"/>
</dbReference>
<dbReference type="Pfam" id="PF04326">
    <property type="entry name" value="SLFN_AlbA_2"/>
    <property type="match status" value="1"/>
</dbReference>
<dbReference type="RefSeq" id="WP_103126363.1">
    <property type="nucleotide sequence ID" value="NZ_DF978438.1"/>
</dbReference>
<organism evidence="3 4">
    <name type="scientific">Nostoc cycadae WK-1</name>
    <dbReference type="NCBI Taxonomy" id="1861711"/>
    <lineage>
        <taxon>Bacteria</taxon>
        <taxon>Bacillati</taxon>
        <taxon>Cyanobacteriota</taxon>
        <taxon>Cyanophyceae</taxon>
        <taxon>Nostocales</taxon>
        <taxon>Nostocaceae</taxon>
        <taxon>Nostoc</taxon>
    </lineage>
</organism>
<accession>A0A2H6LNK9</accession>
<keyword evidence="4" id="KW-1185">Reference proteome</keyword>
<evidence type="ECO:0000259" key="1">
    <source>
        <dbReference type="Pfam" id="PF03235"/>
    </source>
</evidence>
<dbReference type="InterPro" id="IPR007421">
    <property type="entry name" value="Schlafen_AlbA_2_dom"/>
</dbReference>
<feature type="domain" description="Schlafen AlbA-2" evidence="2">
    <location>
        <begin position="430"/>
        <end position="583"/>
    </location>
</feature>